<organism evidence="1 2">
    <name type="scientific">Metabacillus sediminis</name>
    <dbReference type="NCBI Taxonomy" id="3117746"/>
    <lineage>
        <taxon>Bacteria</taxon>
        <taxon>Bacillati</taxon>
        <taxon>Bacillota</taxon>
        <taxon>Bacilli</taxon>
        <taxon>Bacillales</taxon>
        <taxon>Bacillaceae</taxon>
        <taxon>Metabacillus</taxon>
    </lineage>
</organism>
<keyword evidence="2" id="KW-1185">Reference proteome</keyword>
<evidence type="ECO:0000313" key="2">
    <source>
        <dbReference type="Proteomes" id="UP001377337"/>
    </source>
</evidence>
<name>A0ABZ2NHG6_9BACI</name>
<gene>
    <name evidence="1" type="ORF">WCV65_19275</name>
</gene>
<dbReference type="Proteomes" id="UP001377337">
    <property type="component" value="Chromosome"/>
</dbReference>
<dbReference type="EMBL" id="CP147407">
    <property type="protein sequence ID" value="WXB96650.1"/>
    <property type="molecule type" value="Genomic_DNA"/>
</dbReference>
<dbReference type="RefSeq" id="WP_338778766.1">
    <property type="nucleotide sequence ID" value="NZ_CP147407.1"/>
</dbReference>
<reference evidence="1 2" key="1">
    <citation type="submission" date="2024-02" db="EMBL/GenBank/DDBJ databases">
        <title>Seven novel Bacillus-like species.</title>
        <authorList>
            <person name="Liu G."/>
        </authorList>
    </citation>
    <scope>NUCLEOTIDE SEQUENCE [LARGE SCALE GENOMIC DNA]</scope>
    <source>
        <strain evidence="1 2">FJAT-52054</strain>
    </source>
</reference>
<proteinExistence type="predicted"/>
<sequence>MTNEMVELYFLEPEVSGNHGEQTVYGSAENVKREGISGKIQFLHYEFQGWLGDDLAEATPAFIISSRLEEALRNSHLKDCKIEPCLITASDEFKERQPDIAIPAFYRWIPLGTIDVEGQTYKNWSGHHFCLSAKGELVVTKTALDLLKKFSMDHCDVIPLTPVQIS</sequence>
<protein>
    <submittedName>
        <fullName evidence="1">Uncharacterized protein</fullName>
    </submittedName>
</protein>
<evidence type="ECO:0000313" key="1">
    <source>
        <dbReference type="EMBL" id="WXB96650.1"/>
    </source>
</evidence>
<accession>A0ABZ2NHG6</accession>